<dbReference type="InterPro" id="IPR019467">
    <property type="entry name" value="Hat1_N"/>
</dbReference>
<feature type="compositionally biased region" description="Basic and acidic residues" evidence="6">
    <location>
        <begin position="276"/>
        <end position="290"/>
    </location>
</feature>
<dbReference type="STRING" id="94643.A0A2A9MQF2"/>
<feature type="compositionally biased region" description="Low complexity" evidence="6">
    <location>
        <begin position="1"/>
        <end position="21"/>
    </location>
</feature>
<dbReference type="Pfam" id="PF10394">
    <property type="entry name" value="Hat1_N"/>
    <property type="match status" value="1"/>
</dbReference>
<evidence type="ECO:0000256" key="2">
    <source>
        <dbReference type="ARBA" id="ARBA00013184"/>
    </source>
</evidence>
<dbReference type="AlphaFoldDB" id="A0A2A9MQF2"/>
<protein>
    <recommendedName>
        <fullName evidence="2">histone acetyltransferase</fullName>
        <ecNumber evidence="2">2.3.1.48</ecNumber>
    </recommendedName>
</protein>
<feature type="domain" description="Histone acetyl transferase HAT1 N-terminal" evidence="7">
    <location>
        <begin position="50"/>
        <end position="230"/>
    </location>
</feature>
<dbReference type="KEGG" id="bbes:BESB_011080"/>
<feature type="compositionally biased region" description="Basic and acidic residues" evidence="6">
    <location>
        <begin position="481"/>
        <end position="493"/>
    </location>
</feature>
<name>A0A2A9MQF2_BESBE</name>
<dbReference type="EMBL" id="NWUJ01000001">
    <property type="protein sequence ID" value="PFH38766.1"/>
    <property type="molecule type" value="Genomic_DNA"/>
</dbReference>
<feature type="compositionally biased region" description="Basic and acidic residues" evidence="6">
    <location>
        <begin position="413"/>
        <end position="433"/>
    </location>
</feature>
<feature type="region of interest" description="Disordered" evidence="6">
    <location>
        <begin position="666"/>
        <end position="720"/>
    </location>
</feature>
<evidence type="ECO:0000256" key="6">
    <source>
        <dbReference type="SAM" id="MobiDB-lite"/>
    </source>
</evidence>
<organism evidence="8 9">
    <name type="scientific">Besnoitia besnoiti</name>
    <name type="common">Apicomplexan protozoan</name>
    <dbReference type="NCBI Taxonomy" id="94643"/>
    <lineage>
        <taxon>Eukaryota</taxon>
        <taxon>Sar</taxon>
        <taxon>Alveolata</taxon>
        <taxon>Apicomplexa</taxon>
        <taxon>Conoidasida</taxon>
        <taxon>Coccidia</taxon>
        <taxon>Eucoccidiorida</taxon>
        <taxon>Eimeriorina</taxon>
        <taxon>Sarcocystidae</taxon>
        <taxon>Besnoitia</taxon>
    </lineage>
</organism>
<dbReference type="GO" id="GO:0031509">
    <property type="term" value="P:subtelomeric heterochromatin formation"/>
    <property type="evidence" value="ECO:0007669"/>
    <property type="project" value="InterPro"/>
</dbReference>
<comment type="catalytic activity">
    <reaction evidence="5">
        <text>L-lysyl-[protein] + acetyl-CoA = N(6)-acetyl-L-lysyl-[protein] + CoA + H(+)</text>
        <dbReference type="Rhea" id="RHEA:45948"/>
        <dbReference type="Rhea" id="RHEA-COMP:9752"/>
        <dbReference type="Rhea" id="RHEA-COMP:10731"/>
        <dbReference type="ChEBI" id="CHEBI:15378"/>
        <dbReference type="ChEBI" id="CHEBI:29969"/>
        <dbReference type="ChEBI" id="CHEBI:57287"/>
        <dbReference type="ChEBI" id="CHEBI:57288"/>
        <dbReference type="ChEBI" id="CHEBI:61930"/>
        <dbReference type="EC" id="2.3.1.48"/>
    </reaction>
</comment>
<evidence type="ECO:0000256" key="5">
    <source>
        <dbReference type="ARBA" id="ARBA00048017"/>
    </source>
</evidence>
<feature type="compositionally biased region" description="Basic and acidic residues" evidence="6">
    <location>
        <begin position="678"/>
        <end position="695"/>
    </location>
</feature>
<dbReference type="InterPro" id="IPR017380">
    <property type="entry name" value="Hist_AcTrfase_B-typ_cat-su"/>
</dbReference>
<sequence>MPRIDSSASSASPSPSAAGAARPPPLSPAFAAAAGEGASPTFSSAALPSLNALQVVRFHPVERESDLRDPPEALAFSPLFCHHFFKDNECISGYDELAIDIFFSPDTFDTFIRVRGVISPRARDPAAIHSNLLRDLFESVTFPGGLATSEKDFLESVRRNRAHFVAPGRVVAEKALGPSPAAAGEGGADDAGEEDVVKMQLRECSFDVEEDDPFLLLHRRVEWFLHWFIESASAIHTDSQWRVILPYIVREKRRAGSHADSQRAPDASVAETRQIQTEKKPGKKPEGQEPRDDDEVEKARKEGERLGLTQKAAEKCEEVSRRFAEQWRAGNGRAEGAQQASEEPQKTGDGGRKRPPEPAPETEPGAKKLKASQASLMSQARLFVGDVEKAREESGFSVLPVFAVYSHASAESQTKRERQEESRENSENGERRGAPHAQASSPRGAERKTGKSLGAAAEAGSDARGEPEAAKQELSPSAKGQKREQAGKERTEIPADARVTYHLAGIATTYTFYAVTGFRRRISQFMVFPHMQRQGVGMAVLEHVYCDAILDPYVIEFTVEDPASSFSQLRDVASLKLLIDLGALPRSLLYPPAAVSSAEEAPEEEEKRRMMCASQRLVMLTKETTKQATRMSEILQLGQQLPHPLPPPPVESEDLEHRRDWRLAAPQDAQAASASAVRDGEGEADNGEKGADAVARRSAAPSGPRKAAAHVGGGAAVSAGDGEGCKEVRLKVKRRLKRENIHWLVDIPFAQQKAELHQLWNQLYVKYYRTLSKLRKMFPLPPTTTEGSR</sequence>
<evidence type="ECO:0000256" key="1">
    <source>
        <dbReference type="ARBA" id="ARBA00010543"/>
    </source>
</evidence>
<dbReference type="GO" id="GO:0005634">
    <property type="term" value="C:nucleus"/>
    <property type="evidence" value="ECO:0007669"/>
    <property type="project" value="InterPro"/>
</dbReference>
<dbReference type="GO" id="GO:0000781">
    <property type="term" value="C:chromosome, telomeric region"/>
    <property type="evidence" value="ECO:0007669"/>
    <property type="project" value="GOC"/>
</dbReference>
<dbReference type="GO" id="GO:0004402">
    <property type="term" value="F:histone acetyltransferase activity"/>
    <property type="evidence" value="ECO:0007669"/>
    <property type="project" value="InterPro"/>
</dbReference>
<comment type="similarity">
    <text evidence="1">Belongs to the HAT1 family.</text>
</comment>
<evidence type="ECO:0000256" key="3">
    <source>
        <dbReference type="ARBA" id="ARBA00022679"/>
    </source>
</evidence>
<evidence type="ECO:0000313" key="9">
    <source>
        <dbReference type="Proteomes" id="UP000224006"/>
    </source>
</evidence>
<feature type="region of interest" description="Disordered" evidence="6">
    <location>
        <begin position="255"/>
        <end position="315"/>
    </location>
</feature>
<dbReference type="Gene3D" id="3.40.630.30">
    <property type="match status" value="1"/>
</dbReference>
<dbReference type="InterPro" id="IPR016181">
    <property type="entry name" value="Acyl_CoA_acyltransferase"/>
</dbReference>
<proteinExistence type="inferred from homology"/>
<gene>
    <name evidence="8" type="ORF">BESB_011080</name>
</gene>
<feature type="compositionally biased region" description="Basic and acidic residues" evidence="6">
    <location>
        <begin position="461"/>
        <end position="471"/>
    </location>
</feature>
<keyword evidence="4" id="KW-0012">Acyltransferase</keyword>
<dbReference type="InterPro" id="IPR037113">
    <property type="entry name" value="Hat1_N_sf"/>
</dbReference>
<dbReference type="Gene3D" id="3.90.360.10">
    <property type="entry name" value="Histone acetyl transferase 1 (HAT1), N-terminal domain"/>
    <property type="match status" value="1"/>
</dbReference>
<dbReference type="VEuPathDB" id="ToxoDB:BESB_011080"/>
<dbReference type="EC" id="2.3.1.48" evidence="2"/>
<dbReference type="GeneID" id="40306170"/>
<feature type="compositionally biased region" description="Basic and acidic residues" evidence="6">
    <location>
        <begin position="343"/>
        <end position="356"/>
    </location>
</feature>
<evidence type="ECO:0000256" key="4">
    <source>
        <dbReference type="ARBA" id="ARBA00023315"/>
    </source>
</evidence>
<feature type="region of interest" description="Disordered" evidence="6">
    <location>
        <begin position="329"/>
        <end position="375"/>
    </location>
</feature>
<feature type="region of interest" description="Disordered" evidence="6">
    <location>
        <begin position="1"/>
        <end position="32"/>
    </location>
</feature>
<evidence type="ECO:0000313" key="8">
    <source>
        <dbReference type="EMBL" id="PFH38766.1"/>
    </source>
</evidence>
<comment type="caution">
    <text evidence="8">The sequence shown here is derived from an EMBL/GenBank/DDBJ whole genome shotgun (WGS) entry which is preliminary data.</text>
</comment>
<dbReference type="PANTHER" id="PTHR12046">
    <property type="entry name" value="HISTONE ACETYLTRANSFERASE TYPE B CATALYTIC SUBUNIT"/>
    <property type="match status" value="1"/>
</dbReference>
<feature type="compositionally biased region" description="Low complexity" evidence="6">
    <location>
        <begin position="666"/>
        <end position="676"/>
    </location>
</feature>
<keyword evidence="3 8" id="KW-0808">Transferase</keyword>
<accession>A0A2A9MQF2</accession>
<reference evidence="8 9" key="1">
    <citation type="submission" date="2017-09" db="EMBL/GenBank/DDBJ databases">
        <title>Genome sequencing of Besnoitia besnoiti strain Bb-Ger1.</title>
        <authorList>
            <person name="Schares G."/>
            <person name="Venepally P."/>
            <person name="Lorenzi H.A."/>
        </authorList>
    </citation>
    <scope>NUCLEOTIDE SEQUENCE [LARGE SCALE GENOMIC DNA]</scope>
    <source>
        <strain evidence="8 9">Bb-Ger1</strain>
    </source>
</reference>
<feature type="region of interest" description="Disordered" evidence="6">
    <location>
        <begin position="406"/>
        <end position="493"/>
    </location>
</feature>
<evidence type="ECO:0000259" key="7">
    <source>
        <dbReference type="Pfam" id="PF10394"/>
    </source>
</evidence>
<dbReference type="OrthoDB" id="10253098at2759"/>
<keyword evidence="9" id="KW-1185">Reference proteome</keyword>
<dbReference type="RefSeq" id="XP_029222775.1">
    <property type="nucleotide sequence ID" value="XM_029359862.1"/>
</dbReference>
<dbReference type="Proteomes" id="UP000224006">
    <property type="component" value="Chromosome I"/>
</dbReference>
<dbReference type="SUPFAM" id="SSF55729">
    <property type="entry name" value="Acyl-CoA N-acyltransferases (Nat)"/>
    <property type="match status" value="2"/>
</dbReference>